<protein>
    <submittedName>
        <fullName evidence="1">Uncharacterized protein</fullName>
    </submittedName>
</protein>
<reference evidence="1 2" key="1">
    <citation type="submission" date="2018-03" db="EMBL/GenBank/DDBJ databases">
        <title>Draft genome sequence of Rohu Carp (Labeo rohita).</title>
        <authorList>
            <person name="Das P."/>
            <person name="Kushwaha B."/>
            <person name="Joshi C.G."/>
            <person name="Kumar D."/>
            <person name="Nagpure N.S."/>
            <person name="Sahoo L."/>
            <person name="Das S.P."/>
            <person name="Bit A."/>
            <person name="Patnaik S."/>
            <person name="Meher P.K."/>
            <person name="Jayasankar P."/>
            <person name="Koringa P.G."/>
            <person name="Patel N.V."/>
            <person name="Hinsu A.T."/>
            <person name="Kumar R."/>
            <person name="Pandey M."/>
            <person name="Agarwal S."/>
            <person name="Srivastava S."/>
            <person name="Singh M."/>
            <person name="Iquebal M.A."/>
            <person name="Jaiswal S."/>
            <person name="Angadi U.B."/>
            <person name="Kumar N."/>
            <person name="Raza M."/>
            <person name="Shah T.M."/>
            <person name="Rai A."/>
            <person name="Jena J.K."/>
        </authorList>
    </citation>
    <scope>NUCLEOTIDE SEQUENCE [LARGE SCALE GENOMIC DNA]</scope>
    <source>
        <strain evidence="1">DASCIFA01</strain>
        <tissue evidence="1">Testis</tissue>
    </source>
</reference>
<sequence>MCGPRRGRWTFGARCTLNARHVCPISGFKPRGIAYMGKFSSPLLHLAIRNNTVHVAHLTTGPCGADLYAFAVNLRPGFVQSGGGLSPGRASELRRHQTLRVELEEAGDGPRVVSGGAS</sequence>
<accession>A0A498M5A4</accession>
<evidence type="ECO:0000313" key="1">
    <source>
        <dbReference type="EMBL" id="RXN15741.1"/>
    </source>
</evidence>
<dbReference type="Proteomes" id="UP000290572">
    <property type="component" value="Unassembled WGS sequence"/>
</dbReference>
<dbReference type="EMBL" id="QBIY01012829">
    <property type="protein sequence ID" value="RXN15741.1"/>
    <property type="molecule type" value="Genomic_DNA"/>
</dbReference>
<keyword evidence="2" id="KW-1185">Reference proteome</keyword>
<comment type="caution">
    <text evidence="1">The sequence shown here is derived from an EMBL/GenBank/DDBJ whole genome shotgun (WGS) entry which is preliminary data.</text>
</comment>
<evidence type="ECO:0000313" key="2">
    <source>
        <dbReference type="Proteomes" id="UP000290572"/>
    </source>
</evidence>
<proteinExistence type="predicted"/>
<name>A0A498M5A4_LABRO</name>
<gene>
    <name evidence="1" type="ORF">ROHU_027903</name>
</gene>
<organism evidence="1 2">
    <name type="scientific">Labeo rohita</name>
    <name type="common">Indian major carp</name>
    <name type="synonym">Cyprinus rohita</name>
    <dbReference type="NCBI Taxonomy" id="84645"/>
    <lineage>
        <taxon>Eukaryota</taxon>
        <taxon>Metazoa</taxon>
        <taxon>Chordata</taxon>
        <taxon>Craniata</taxon>
        <taxon>Vertebrata</taxon>
        <taxon>Euteleostomi</taxon>
        <taxon>Actinopterygii</taxon>
        <taxon>Neopterygii</taxon>
        <taxon>Teleostei</taxon>
        <taxon>Ostariophysi</taxon>
        <taxon>Cypriniformes</taxon>
        <taxon>Cyprinidae</taxon>
        <taxon>Labeoninae</taxon>
        <taxon>Labeonini</taxon>
        <taxon>Labeo</taxon>
    </lineage>
</organism>
<dbReference type="AlphaFoldDB" id="A0A498M5A4"/>